<dbReference type="InterPro" id="IPR058003">
    <property type="entry name" value="Phage_gp12"/>
</dbReference>
<proteinExistence type="predicted"/>
<name>X0WZY1_9ZZZZ</name>
<protein>
    <submittedName>
        <fullName evidence="1">Uncharacterized protein</fullName>
    </submittedName>
</protein>
<feature type="non-terminal residue" evidence="1">
    <location>
        <position position="101"/>
    </location>
</feature>
<dbReference type="EMBL" id="BARS01043144">
    <property type="protein sequence ID" value="GAG36489.1"/>
    <property type="molecule type" value="Genomic_DNA"/>
</dbReference>
<sequence>MAVRRVITSTPNLVGGVSQQPPALRLPQQVEAMEDYLPDVVQGCVKRPPTQHVKELAGPMTGSQKVHWINRSPTERYVVQVGGDTDPTTDGFLKVWDDDGT</sequence>
<dbReference type="AlphaFoldDB" id="X0WZY1"/>
<gene>
    <name evidence="1" type="ORF">S01H1_65365</name>
</gene>
<comment type="caution">
    <text evidence="1">The sequence shown here is derived from an EMBL/GenBank/DDBJ whole genome shotgun (WGS) entry which is preliminary data.</text>
</comment>
<evidence type="ECO:0000313" key="1">
    <source>
        <dbReference type="EMBL" id="GAG36489.1"/>
    </source>
</evidence>
<accession>X0WZY1</accession>
<organism evidence="1">
    <name type="scientific">marine sediment metagenome</name>
    <dbReference type="NCBI Taxonomy" id="412755"/>
    <lineage>
        <taxon>unclassified sequences</taxon>
        <taxon>metagenomes</taxon>
        <taxon>ecological metagenomes</taxon>
    </lineage>
</organism>
<dbReference type="Pfam" id="PF25675">
    <property type="entry name" value="Phage_nozzle"/>
    <property type="match status" value="1"/>
</dbReference>
<reference evidence="1" key="1">
    <citation type="journal article" date="2014" name="Front. Microbiol.">
        <title>High frequency of phylogenetically diverse reductive dehalogenase-homologous genes in deep subseafloor sedimentary metagenomes.</title>
        <authorList>
            <person name="Kawai M."/>
            <person name="Futagami T."/>
            <person name="Toyoda A."/>
            <person name="Takaki Y."/>
            <person name="Nishi S."/>
            <person name="Hori S."/>
            <person name="Arai W."/>
            <person name="Tsubouchi T."/>
            <person name="Morono Y."/>
            <person name="Uchiyama I."/>
            <person name="Ito T."/>
            <person name="Fujiyama A."/>
            <person name="Inagaki F."/>
            <person name="Takami H."/>
        </authorList>
    </citation>
    <scope>NUCLEOTIDE SEQUENCE</scope>
    <source>
        <strain evidence="1">Expedition CK06-06</strain>
    </source>
</reference>